<dbReference type="Proteomes" id="UP000664417">
    <property type="component" value="Unassembled WGS sequence"/>
</dbReference>
<accession>A0A8J7QMK6</accession>
<evidence type="ECO:0000313" key="5">
    <source>
        <dbReference type="Proteomes" id="UP000664417"/>
    </source>
</evidence>
<feature type="domain" description="Nitroreductase" evidence="3">
    <location>
        <begin position="15"/>
        <end position="158"/>
    </location>
</feature>
<comment type="caution">
    <text evidence="4">The sequence shown here is derived from an EMBL/GenBank/DDBJ whole genome shotgun (WGS) entry which is preliminary data.</text>
</comment>
<gene>
    <name evidence="4" type="ORF">J3U88_27120</name>
</gene>
<keyword evidence="2" id="KW-0560">Oxidoreductase</keyword>
<dbReference type="PANTHER" id="PTHR43673:SF10">
    <property type="entry name" value="NADH DEHYDROGENASE_NAD(P)H NITROREDUCTASE XCC3605-RELATED"/>
    <property type="match status" value="1"/>
</dbReference>
<dbReference type="InterPro" id="IPR029479">
    <property type="entry name" value="Nitroreductase"/>
</dbReference>
<dbReference type="GO" id="GO:0016491">
    <property type="term" value="F:oxidoreductase activity"/>
    <property type="evidence" value="ECO:0007669"/>
    <property type="project" value="UniProtKB-KW"/>
</dbReference>
<name>A0A8J7QMK6_9BACT</name>
<reference evidence="4" key="1">
    <citation type="submission" date="2021-03" db="EMBL/GenBank/DDBJ databases">
        <authorList>
            <person name="Wang G."/>
        </authorList>
    </citation>
    <scope>NUCLEOTIDE SEQUENCE</scope>
    <source>
        <strain evidence="4">KCTC 12899</strain>
    </source>
</reference>
<dbReference type="Gene3D" id="3.40.109.10">
    <property type="entry name" value="NADH Oxidase"/>
    <property type="match status" value="1"/>
</dbReference>
<comment type="similarity">
    <text evidence="1">Belongs to the nitroreductase family.</text>
</comment>
<dbReference type="PANTHER" id="PTHR43673">
    <property type="entry name" value="NAD(P)H NITROREDUCTASE YDGI-RELATED"/>
    <property type="match status" value="1"/>
</dbReference>
<sequence length="198" mass="21636">MEKPAPGNAPIHSLIQYRWSPRAFKPQSMSPEQVRTLLEAARWAASAFNEQPWCFLVARRDQPEAFAALLACLVPANQKWAQNAGLLILSFAHTTFTRNGKPNIHAFHDVGLAAGQLALQATALGLQAHMMAGIDREHIAATYTLPADHEAVAGIAVGVPDDPGSLEEPLAERERAPRERNALETFCFQDEFGKGLAF</sequence>
<protein>
    <submittedName>
        <fullName evidence="4">Nitroreductase family protein</fullName>
    </submittedName>
</protein>
<evidence type="ECO:0000313" key="4">
    <source>
        <dbReference type="EMBL" id="MBO1322175.1"/>
    </source>
</evidence>
<dbReference type="InterPro" id="IPR000415">
    <property type="entry name" value="Nitroreductase-like"/>
</dbReference>
<organism evidence="4 5">
    <name type="scientific">Acanthopleuribacter pedis</name>
    <dbReference type="NCBI Taxonomy" id="442870"/>
    <lineage>
        <taxon>Bacteria</taxon>
        <taxon>Pseudomonadati</taxon>
        <taxon>Acidobacteriota</taxon>
        <taxon>Holophagae</taxon>
        <taxon>Acanthopleuribacterales</taxon>
        <taxon>Acanthopleuribacteraceae</taxon>
        <taxon>Acanthopleuribacter</taxon>
    </lineage>
</organism>
<evidence type="ECO:0000256" key="1">
    <source>
        <dbReference type="ARBA" id="ARBA00007118"/>
    </source>
</evidence>
<dbReference type="AlphaFoldDB" id="A0A8J7QMK6"/>
<keyword evidence="5" id="KW-1185">Reference proteome</keyword>
<dbReference type="RefSeq" id="WP_207862148.1">
    <property type="nucleotide sequence ID" value="NZ_JAFREP010000032.1"/>
</dbReference>
<dbReference type="Pfam" id="PF00881">
    <property type="entry name" value="Nitroreductase"/>
    <property type="match status" value="1"/>
</dbReference>
<evidence type="ECO:0000259" key="3">
    <source>
        <dbReference type="Pfam" id="PF00881"/>
    </source>
</evidence>
<proteinExistence type="inferred from homology"/>
<dbReference type="SUPFAM" id="SSF55469">
    <property type="entry name" value="FMN-dependent nitroreductase-like"/>
    <property type="match status" value="1"/>
</dbReference>
<evidence type="ECO:0000256" key="2">
    <source>
        <dbReference type="ARBA" id="ARBA00023002"/>
    </source>
</evidence>
<dbReference type="EMBL" id="JAFREP010000032">
    <property type="protein sequence ID" value="MBO1322175.1"/>
    <property type="molecule type" value="Genomic_DNA"/>
</dbReference>
<dbReference type="CDD" id="cd02138">
    <property type="entry name" value="TdsD-like"/>
    <property type="match status" value="1"/>
</dbReference>